<dbReference type="Pfam" id="PF14907">
    <property type="entry name" value="NTP_transf_5"/>
    <property type="match status" value="1"/>
</dbReference>
<evidence type="ECO:0008006" key="3">
    <source>
        <dbReference type="Google" id="ProtNLM"/>
    </source>
</evidence>
<name>E4RXR0_LEAB4</name>
<dbReference type="STRING" id="649349.Lbys_2459"/>
<reference key="1">
    <citation type="submission" date="2010-11" db="EMBL/GenBank/DDBJ databases">
        <title>The complete genome of Leadbetterella byssophila DSM 17132.</title>
        <authorList>
            <consortium name="US DOE Joint Genome Institute (JGI-PGF)"/>
            <person name="Lucas S."/>
            <person name="Copeland A."/>
            <person name="Lapidus A."/>
            <person name="Glavina del Rio T."/>
            <person name="Dalin E."/>
            <person name="Tice H."/>
            <person name="Bruce D."/>
            <person name="Goodwin L."/>
            <person name="Pitluck S."/>
            <person name="Kyrpides N."/>
            <person name="Mavromatis K."/>
            <person name="Ivanova N."/>
            <person name="Teshima H."/>
            <person name="Brettin T."/>
            <person name="Detter J.C."/>
            <person name="Han C."/>
            <person name="Tapia R."/>
            <person name="Land M."/>
            <person name="Hauser L."/>
            <person name="Markowitz V."/>
            <person name="Cheng J.-F."/>
            <person name="Hugenholtz P."/>
            <person name="Woyke T."/>
            <person name="Wu D."/>
            <person name="Tindall B."/>
            <person name="Pomrenke H.G."/>
            <person name="Brambilla E."/>
            <person name="Klenk H.-P."/>
            <person name="Eisen J.A."/>
        </authorList>
    </citation>
    <scope>NUCLEOTIDE SEQUENCE [LARGE SCALE GENOMIC DNA]</scope>
    <source>
        <strain>DSM 17132</strain>
    </source>
</reference>
<dbReference type="RefSeq" id="WP_013409164.1">
    <property type="nucleotide sequence ID" value="NC_014655.1"/>
</dbReference>
<dbReference type="Proteomes" id="UP000007435">
    <property type="component" value="Chromosome"/>
</dbReference>
<dbReference type="AlphaFoldDB" id="E4RXR0"/>
<dbReference type="EMBL" id="CP002305">
    <property type="protein sequence ID" value="ADQ18124.1"/>
    <property type="molecule type" value="Genomic_DNA"/>
</dbReference>
<evidence type="ECO:0000313" key="2">
    <source>
        <dbReference type="Proteomes" id="UP000007435"/>
    </source>
</evidence>
<dbReference type="InterPro" id="IPR039498">
    <property type="entry name" value="NTP_transf_5"/>
</dbReference>
<evidence type="ECO:0000313" key="1">
    <source>
        <dbReference type="EMBL" id="ADQ18124.1"/>
    </source>
</evidence>
<protein>
    <recommendedName>
        <fullName evidence="3">Nucleotidyltransferase family protein</fullName>
    </recommendedName>
</protein>
<sequence length="369" mass="43746">MDIIPEIEAIFLSYNVAFHRKNINEFINVFSYCDDEKLFDLLIFHEVRPIFYKALQEAGIQNAKFEKLKLYCINLALKQKIYTDELDKFLSFCRETGISSTTYKGVYFSQKLYTNSILREFSDLDFLILDPHQISEFVNWLLKNGYQLKASKDIEEIVHYAQGREVSLVKKGWLDVHLDLHWGVNETYHHYNISASDFVIKNHEKGEEESLFYMILNHHGGREQWLKIKDLFDFARYLELYDNHPLSGWAKDKKLQKVYLVGRSLVDKYIHLEKQPTNFVKNLIKAAWENTSSYRSHIIPKAKKFILYLGIQDKEVSKLQLTIDYMKYHSSYSPVNPLQSNFKPTRGIWNFPLKFIKMAYLRIIGKYNK</sequence>
<accession>E4RXR0</accession>
<reference evidence="1 2" key="2">
    <citation type="journal article" date="2011" name="Stand. Genomic Sci.">
        <title>Complete genome sequence of Leadbetterella byssophila type strain (4M15).</title>
        <authorList>
            <person name="Abt B."/>
            <person name="Teshima H."/>
            <person name="Lucas S."/>
            <person name="Lapidus A."/>
            <person name="Del Rio T.G."/>
            <person name="Nolan M."/>
            <person name="Tice H."/>
            <person name="Cheng J.F."/>
            <person name="Pitluck S."/>
            <person name="Liolios K."/>
            <person name="Pagani I."/>
            <person name="Ivanova N."/>
            <person name="Mavromatis K."/>
            <person name="Pati A."/>
            <person name="Tapia R."/>
            <person name="Han C."/>
            <person name="Goodwin L."/>
            <person name="Chen A."/>
            <person name="Palaniappan K."/>
            <person name="Land M."/>
            <person name="Hauser L."/>
            <person name="Chang Y.J."/>
            <person name="Jeffries C.D."/>
            <person name="Rohde M."/>
            <person name="Goker M."/>
            <person name="Tindall B.J."/>
            <person name="Detter J.C."/>
            <person name="Woyke T."/>
            <person name="Bristow J."/>
            <person name="Eisen J.A."/>
            <person name="Markowitz V."/>
            <person name="Hugenholtz P."/>
            <person name="Klenk H.P."/>
            <person name="Kyrpides N.C."/>
        </authorList>
    </citation>
    <scope>NUCLEOTIDE SEQUENCE [LARGE SCALE GENOMIC DNA]</scope>
    <source>
        <strain evidence="2">DSM 17132 / JCM 16389 / KACC 11308 / NBRC 106382 / 4M15</strain>
    </source>
</reference>
<dbReference type="KEGG" id="lby:Lbys_2459"/>
<dbReference type="HOGENOM" id="CLU_749624_0_0_10"/>
<keyword evidence="2" id="KW-1185">Reference proteome</keyword>
<gene>
    <name evidence="1" type="ordered locus">Lbys_2459</name>
</gene>
<organism evidence="1 2">
    <name type="scientific">Leadbetterella byssophila (strain DSM 17132 / JCM 16389 / KACC 11308 / NBRC 106382 / 4M15)</name>
    <dbReference type="NCBI Taxonomy" id="649349"/>
    <lineage>
        <taxon>Bacteria</taxon>
        <taxon>Pseudomonadati</taxon>
        <taxon>Bacteroidota</taxon>
        <taxon>Cytophagia</taxon>
        <taxon>Cytophagales</taxon>
        <taxon>Leadbetterellaceae</taxon>
        <taxon>Leadbetterella</taxon>
    </lineage>
</organism>
<proteinExistence type="predicted"/>